<keyword evidence="3 5" id="KW-1133">Transmembrane helix</keyword>
<feature type="transmembrane region" description="Helical" evidence="5">
    <location>
        <begin position="190"/>
        <end position="210"/>
    </location>
</feature>
<dbReference type="InterPro" id="IPR011701">
    <property type="entry name" value="MFS"/>
</dbReference>
<organism evidence="7 8">
    <name type="scientific">Arthrobacter livingstonensis</name>
    <dbReference type="NCBI Taxonomy" id="670078"/>
    <lineage>
        <taxon>Bacteria</taxon>
        <taxon>Bacillati</taxon>
        <taxon>Actinomycetota</taxon>
        <taxon>Actinomycetes</taxon>
        <taxon>Micrococcales</taxon>
        <taxon>Micrococcaceae</taxon>
        <taxon>Arthrobacter</taxon>
    </lineage>
</organism>
<feature type="transmembrane region" description="Helical" evidence="5">
    <location>
        <begin position="39"/>
        <end position="61"/>
    </location>
</feature>
<evidence type="ECO:0000256" key="3">
    <source>
        <dbReference type="ARBA" id="ARBA00022989"/>
    </source>
</evidence>
<dbReference type="InterPro" id="IPR052524">
    <property type="entry name" value="MFS_Cyanate_Porter"/>
</dbReference>
<comment type="subcellular location">
    <subcellularLocation>
        <location evidence="1">Cell membrane</location>
        <topology evidence="1">Multi-pass membrane protein</topology>
    </subcellularLocation>
</comment>
<accession>A0A2V5LG84</accession>
<feature type="transmembrane region" description="Helical" evidence="5">
    <location>
        <begin position="408"/>
        <end position="427"/>
    </location>
</feature>
<dbReference type="Pfam" id="PF07690">
    <property type="entry name" value="MFS_1"/>
    <property type="match status" value="1"/>
</dbReference>
<reference evidence="7 8" key="1">
    <citation type="submission" date="2018-05" db="EMBL/GenBank/DDBJ databases">
        <title>Genetic diversity of glacier-inhabiting Cryobacterium bacteria in China and description of Cryobacterium mengkeensis sp. nov. and Arthrobacter glacialis sp. nov.</title>
        <authorList>
            <person name="Liu Q."/>
            <person name="Xin Y.-H."/>
        </authorList>
    </citation>
    <scope>NUCLEOTIDE SEQUENCE [LARGE SCALE GENOMIC DNA]</scope>
    <source>
        <strain evidence="7 8">LI2</strain>
    </source>
</reference>
<name>A0A2V5LG84_9MICC</name>
<dbReference type="SUPFAM" id="SSF103473">
    <property type="entry name" value="MFS general substrate transporter"/>
    <property type="match status" value="1"/>
</dbReference>
<dbReference type="EMBL" id="QJVD01000001">
    <property type="protein sequence ID" value="PYI69904.1"/>
    <property type="molecule type" value="Genomic_DNA"/>
</dbReference>
<proteinExistence type="predicted"/>
<dbReference type="InterPro" id="IPR036259">
    <property type="entry name" value="MFS_trans_sf"/>
</dbReference>
<keyword evidence="4 5" id="KW-0472">Membrane</keyword>
<feature type="domain" description="Major facilitator superfamily (MFS) profile" evidence="6">
    <location>
        <begin position="39"/>
        <end position="432"/>
    </location>
</feature>
<feature type="transmembrane region" description="Helical" evidence="5">
    <location>
        <begin position="129"/>
        <end position="147"/>
    </location>
</feature>
<evidence type="ECO:0000256" key="4">
    <source>
        <dbReference type="ARBA" id="ARBA00023136"/>
    </source>
</evidence>
<feature type="transmembrane region" description="Helical" evidence="5">
    <location>
        <begin position="343"/>
        <end position="364"/>
    </location>
</feature>
<evidence type="ECO:0000313" key="8">
    <source>
        <dbReference type="Proteomes" id="UP000247832"/>
    </source>
</evidence>
<dbReference type="Gene3D" id="1.20.1250.20">
    <property type="entry name" value="MFS general substrate transporter like domains"/>
    <property type="match status" value="2"/>
</dbReference>
<sequence length="451" mass="47112">MAALGQRQGRRCLCGPAGGYCCQVSNFVVKRPWTGRIGALLGIMVMALSLRAAVSVVPPLLGELRGELGFDAGTIGLLAMLPPLIFAVFGLLTPVLIRRFGLERVLAAAVVLAVAGQLVRAASGQVWPFLGWSAVVMAGYGIGNVVLPPLVKKYFPDRVGVVTAGYVTLLAVGTAVSPQLAVPVAGLSNWRVSIGMWASVSFLVLLPWAAQALRDRRSVGDDAGRARGVAFQGSAGGAAQGAVPKLAAWRSPVAWGLAIFLAGNSAQTYVYFTWLPPYLSGQGVDAATAGSALAYFAILGLPVSLLVPLWVPRMKNPIVAIAMFAAFWAAGHLGLYLSPMDGTWLWVTFAGLGQGTFATALLMVNLRSRTTHGSSVLSGFSQGVGYAGAGIAPLFFGSLHDATGSWTASFATLGVCLLVMMTGAVMINPKRYIEDSAVDSVPSEHQGTHKR</sequence>
<feature type="transmembrane region" description="Helical" evidence="5">
    <location>
        <begin position="318"/>
        <end position="337"/>
    </location>
</feature>
<gene>
    <name evidence="7" type="ORF">CVV68_00225</name>
</gene>
<dbReference type="GO" id="GO:0022857">
    <property type="term" value="F:transmembrane transporter activity"/>
    <property type="evidence" value="ECO:0007669"/>
    <property type="project" value="InterPro"/>
</dbReference>
<dbReference type="PANTHER" id="PTHR23523:SF2">
    <property type="entry name" value="2-NITROIMIDAZOLE TRANSPORTER"/>
    <property type="match status" value="1"/>
</dbReference>
<dbReference type="PROSITE" id="PS50850">
    <property type="entry name" value="MFS"/>
    <property type="match status" value="1"/>
</dbReference>
<keyword evidence="2 5" id="KW-0812">Transmembrane</keyword>
<feature type="transmembrane region" description="Helical" evidence="5">
    <location>
        <begin position="159"/>
        <end position="178"/>
    </location>
</feature>
<evidence type="ECO:0000256" key="1">
    <source>
        <dbReference type="ARBA" id="ARBA00004651"/>
    </source>
</evidence>
<evidence type="ECO:0000313" key="7">
    <source>
        <dbReference type="EMBL" id="PYI69904.1"/>
    </source>
</evidence>
<dbReference type="PANTHER" id="PTHR23523">
    <property type="match status" value="1"/>
</dbReference>
<keyword evidence="8" id="KW-1185">Reference proteome</keyword>
<dbReference type="GO" id="GO:0005886">
    <property type="term" value="C:plasma membrane"/>
    <property type="evidence" value="ECO:0007669"/>
    <property type="project" value="UniProtKB-SubCell"/>
</dbReference>
<protein>
    <submittedName>
        <fullName evidence="7">MFS transporter</fullName>
    </submittedName>
</protein>
<evidence type="ECO:0000256" key="5">
    <source>
        <dbReference type="SAM" id="Phobius"/>
    </source>
</evidence>
<dbReference type="OrthoDB" id="5317164at2"/>
<feature type="transmembrane region" description="Helical" evidence="5">
    <location>
        <begin position="105"/>
        <end position="123"/>
    </location>
</feature>
<feature type="transmembrane region" description="Helical" evidence="5">
    <location>
        <begin position="292"/>
        <end position="311"/>
    </location>
</feature>
<evidence type="ECO:0000259" key="6">
    <source>
        <dbReference type="PROSITE" id="PS50850"/>
    </source>
</evidence>
<dbReference type="InterPro" id="IPR020846">
    <property type="entry name" value="MFS_dom"/>
</dbReference>
<feature type="transmembrane region" description="Helical" evidence="5">
    <location>
        <begin position="253"/>
        <end position="272"/>
    </location>
</feature>
<evidence type="ECO:0000256" key="2">
    <source>
        <dbReference type="ARBA" id="ARBA00022692"/>
    </source>
</evidence>
<feature type="transmembrane region" description="Helical" evidence="5">
    <location>
        <begin position="376"/>
        <end position="396"/>
    </location>
</feature>
<dbReference type="Proteomes" id="UP000247832">
    <property type="component" value="Unassembled WGS sequence"/>
</dbReference>
<dbReference type="AlphaFoldDB" id="A0A2V5LG84"/>
<comment type="caution">
    <text evidence="7">The sequence shown here is derived from an EMBL/GenBank/DDBJ whole genome shotgun (WGS) entry which is preliminary data.</text>
</comment>
<feature type="transmembrane region" description="Helical" evidence="5">
    <location>
        <begin position="73"/>
        <end position="93"/>
    </location>
</feature>